<dbReference type="GO" id="GO:0005886">
    <property type="term" value="C:plasma membrane"/>
    <property type="evidence" value="ECO:0007669"/>
    <property type="project" value="UniProtKB-SubCell"/>
</dbReference>
<evidence type="ECO:0000256" key="5">
    <source>
        <dbReference type="ARBA" id="ARBA00022779"/>
    </source>
</evidence>
<dbReference type="PRINTS" id="PR00956">
    <property type="entry name" value="FLGMOTORFLIN"/>
</dbReference>
<proteinExistence type="inferred from homology"/>
<evidence type="ECO:0000256" key="7">
    <source>
        <dbReference type="RuleBase" id="RU362074"/>
    </source>
</evidence>
<dbReference type="InterPro" id="IPR051469">
    <property type="entry name" value="FliN/MopA/SpaO"/>
</dbReference>
<evidence type="ECO:0000256" key="4">
    <source>
        <dbReference type="ARBA" id="ARBA00022500"/>
    </source>
</evidence>
<dbReference type="Proteomes" id="UP000248597">
    <property type="component" value="Unassembled WGS sequence"/>
</dbReference>
<accession>A0A2W5L6R1</accession>
<dbReference type="NCBIfam" id="TIGR02480">
    <property type="entry name" value="fliN"/>
    <property type="match status" value="1"/>
</dbReference>
<comment type="subcellular location">
    <subcellularLocation>
        <location evidence="7">Cell membrane</location>
        <topology evidence="7">Peripheral membrane protein</topology>
        <orientation evidence="7">Cytoplasmic side</orientation>
    </subcellularLocation>
    <subcellularLocation>
        <location evidence="7">Bacterial flagellum basal body</location>
    </subcellularLocation>
</comment>
<evidence type="ECO:0000313" key="9">
    <source>
        <dbReference type="EMBL" id="PZQ24199.1"/>
    </source>
</evidence>
<organism evidence="9 10">
    <name type="scientific">Sphingopyxis macrogoltabida</name>
    <name type="common">Sphingomonas macrogoltabidus</name>
    <dbReference type="NCBI Taxonomy" id="33050"/>
    <lineage>
        <taxon>Bacteria</taxon>
        <taxon>Pseudomonadati</taxon>
        <taxon>Pseudomonadota</taxon>
        <taxon>Alphaproteobacteria</taxon>
        <taxon>Sphingomonadales</taxon>
        <taxon>Sphingomonadaceae</taxon>
        <taxon>Sphingopyxis</taxon>
    </lineage>
</organism>
<evidence type="ECO:0000313" key="10">
    <source>
        <dbReference type="Proteomes" id="UP000248597"/>
    </source>
</evidence>
<keyword evidence="5 7" id="KW-0283">Flagellar rotation</keyword>
<dbReference type="Gene3D" id="2.30.330.10">
    <property type="entry name" value="SpoA-like"/>
    <property type="match status" value="1"/>
</dbReference>
<protein>
    <recommendedName>
        <fullName evidence="2 7">Flagellar motor switch protein FliN</fullName>
    </recommendedName>
</protein>
<dbReference type="GO" id="GO:0003774">
    <property type="term" value="F:cytoskeletal motor activity"/>
    <property type="evidence" value="ECO:0007669"/>
    <property type="project" value="UniProtKB-UniRule"/>
</dbReference>
<name>A0A2W5L6R1_SPHMC</name>
<evidence type="ECO:0000256" key="3">
    <source>
        <dbReference type="ARBA" id="ARBA00022475"/>
    </source>
</evidence>
<keyword evidence="9" id="KW-0966">Cell projection</keyword>
<dbReference type="InterPro" id="IPR001543">
    <property type="entry name" value="FliN-like_C"/>
</dbReference>
<comment type="function">
    <text evidence="7">FliN is one of three proteins (FliG, FliN, FliM) that form the rotor-mounted switch complex (C ring), located at the base of the basal body. This complex interacts with the CheY and CheZ chemotaxis proteins, in addition to contacting components of the motor that determine the direction of flagellar rotation.</text>
</comment>
<dbReference type="InterPro" id="IPR036429">
    <property type="entry name" value="SpoA-like_sf"/>
</dbReference>
<gene>
    <name evidence="9" type="primary">fliN</name>
    <name evidence="9" type="ORF">DI569_02075</name>
</gene>
<keyword evidence="9" id="KW-0969">Cilium</keyword>
<evidence type="ECO:0000256" key="2">
    <source>
        <dbReference type="ARBA" id="ARBA00021897"/>
    </source>
</evidence>
<evidence type="ECO:0000256" key="1">
    <source>
        <dbReference type="ARBA" id="ARBA00009226"/>
    </source>
</evidence>
<keyword evidence="9" id="KW-0282">Flagellum</keyword>
<dbReference type="GO" id="GO:0071973">
    <property type="term" value="P:bacterial-type flagellum-dependent cell motility"/>
    <property type="evidence" value="ECO:0007669"/>
    <property type="project" value="UniProtKB-UniRule"/>
</dbReference>
<feature type="domain" description="Flagellar motor switch protein FliN-like C-terminal" evidence="8">
    <location>
        <begin position="30"/>
        <end position="99"/>
    </location>
</feature>
<comment type="similarity">
    <text evidence="1 7">Belongs to the FliN/MopA/SpaO family.</text>
</comment>
<dbReference type="GO" id="GO:0009425">
    <property type="term" value="C:bacterial-type flagellum basal body"/>
    <property type="evidence" value="ECO:0007669"/>
    <property type="project" value="UniProtKB-SubCell"/>
</dbReference>
<dbReference type="PANTHER" id="PTHR43484:SF1">
    <property type="entry name" value="FLAGELLAR MOTOR SWITCH PROTEIN FLIN"/>
    <property type="match status" value="1"/>
</dbReference>
<dbReference type="GO" id="GO:0006935">
    <property type="term" value="P:chemotaxis"/>
    <property type="evidence" value="ECO:0007669"/>
    <property type="project" value="UniProtKB-KW"/>
</dbReference>
<keyword evidence="7" id="KW-0975">Bacterial flagellum</keyword>
<reference evidence="9 10" key="1">
    <citation type="submission" date="2017-08" db="EMBL/GenBank/DDBJ databases">
        <title>Infants hospitalized years apart are colonized by the same room-sourced microbial strains.</title>
        <authorList>
            <person name="Brooks B."/>
            <person name="Olm M.R."/>
            <person name="Firek B.A."/>
            <person name="Baker R."/>
            <person name="Thomas B.C."/>
            <person name="Morowitz M.J."/>
            <person name="Banfield J.F."/>
        </authorList>
    </citation>
    <scope>NUCLEOTIDE SEQUENCE [LARGE SCALE GENOMIC DNA]</scope>
    <source>
        <strain evidence="9">S2_005_003_R2_47</strain>
    </source>
</reference>
<evidence type="ECO:0000259" key="8">
    <source>
        <dbReference type="Pfam" id="PF01052"/>
    </source>
</evidence>
<keyword evidence="4 7" id="KW-0145">Chemotaxis</keyword>
<sequence>MTDLSDVSAGVARDRREGKDIAGARNFDLLAGVSLRVSVEVGSTSMSLADLLNLSDGSVIELDRAATDLLDIYANGTLIAKGEIVSIEGRYGIQVAEVVAPERGLAGLDRRK</sequence>
<dbReference type="EMBL" id="QFPJ01000003">
    <property type="protein sequence ID" value="PZQ24199.1"/>
    <property type="molecule type" value="Genomic_DNA"/>
</dbReference>
<dbReference type="InterPro" id="IPR001172">
    <property type="entry name" value="FliN_T3SS_HrcQb"/>
</dbReference>
<comment type="caution">
    <text evidence="9">The sequence shown here is derived from an EMBL/GenBank/DDBJ whole genome shotgun (WGS) entry which is preliminary data.</text>
</comment>
<dbReference type="PANTHER" id="PTHR43484">
    <property type="match status" value="1"/>
</dbReference>
<keyword evidence="6 7" id="KW-0472">Membrane</keyword>
<keyword evidence="3 7" id="KW-1003">Cell membrane</keyword>
<dbReference type="SUPFAM" id="SSF101801">
    <property type="entry name" value="Surface presentation of antigens (SPOA)"/>
    <property type="match status" value="1"/>
</dbReference>
<dbReference type="AlphaFoldDB" id="A0A2W5L6R1"/>
<dbReference type="Pfam" id="PF01052">
    <property type="entry name" value="FliMN_C"/>
    <property type="match status" value="1"/>
</dbReference>
<dbReference type="InterPro" id="IPR012826">
    <property type="entry name" value="FliN"/>
</dbReference>
<evidence type="ECO:0000256" key="6">
    <source>
        <dbReference type="ARBA" id="ARBA00023136"/>
    </source>
</evidence>